<name>A0A9N9XIS0_PHYSR</name>
<proteinExistence type="predicted"/>
<accession>A0A9N9XIS0</accession>
<dbReference type="AlphaFoldDB" id="A0A9N9XIS0"/>
<evidence type="ECO:0000313" key="1">
    <source>
        <dbReference type="EMBL" id="CAG9855493.1"/>
    </source>
</evidence>
<dbReference type="OrthoDB" id="6773097at2759"/>
<protein>
    <submittedName>
        <fullName evidence="1">Uncharacterized protein</fullName>
    </submittedName>
</protein>
<organism evidence="1 2">
    <name type="scientific">Phyllotreta striolata</name>
    <name type="common">Striped flea beetle</name>
    <name type="synonym">Crioceris striolata</name>
    <dbReference type="NCBI Taxonomy" id="444603"/>
    <lineage>
        <taxon>Eukaryota</taxon>
        <taxon>Metazoa</taxon>
        <taxon>Ecdysozoa</taxon>
        <taxon>Arthropoda</taxon>
        <taxon>Hexapoda</taxon>
        <taxon>Insecta</taxon>
        <taxon>Pterygota</taxon>
        <taxon>Neoptera</taxon>
        <taxon>Endopterygota</taxon>
        <taxon>Coleoptera</taxon>
        <taxon>Polyphaga</taxon>
        <taxon>Cucujiformia</taxon>
        <taxon>Chrysomeloidea</taxon>
        <taxon>Chrysomelidae</taxon>
        <taxon>Galerucinae</taxon>
        <taxon>Alticini</taxon>
        <taxon>Phyllotreta</taxon>
    </lineage>
</organism>
<evidence type="ECO:0000313" key="2">
    <source>
        <dbReference type="Proteomes" id="UP001153712"/>
    </source>
</evidence>
<dbReference type="Proteomes" id="UP001153712">
    <property type="component" value="Chromosome 10"/>
</dbReference>
<keyword evidence="2" id="KW-1185">Reference proteome</keyword>
<dbReference type="EMBL" id="OU900103">
    <property type="protein sequence ID" value="CAG9855493.1"/>
    <property type="molecule type" value="Genomic_DNA"/>
</dbReference>
<reference evidence="1" key="1">
    <citation type="submission" date="2022-01" db="EMBL/GenBank/DDBJ databases">
        <authorList>
            <person name="King R."/>
        </authorList>
    </citation>
    <scope>NUCLEOTIDE SEQUENCE</scope>
</reference>
<sequence length="89" mass="10462">MSVRKFFQWTSHNCLKVFKNWSTSIQNRRQRKKYTSYGSAISLSNYGYRGSISTEVTILEDLHLCSCQANNNEVNENRLNECIEQRGDY</sequence>
<gene>
    <name evidence="1" type="ORF">PHYEVI_LOCUS1942</name>
</gene>